<keyword evidence="3" id="KW-0175">Coiled coil</keyword>
<dbReference type="OrthoDB" id="412788at2759"/>
<dbReference type="AlphaFoldDB" id="A0A8H4JDE0"/>
<feature type="coiled-coil region" evidence="3">
    <location>
        <begin position="461"/>
        <end position="488"/>
    </location>
</feature>
<evidence type="ECO:0000259" key="4">
    <source>
        <dbReference type="Pfam" id="PF00248"/>
    </source>
</evidence>
<evidence type="ECO:0000256" key="3">
    <source>
        <dbReference type="SAM" id="Coils"/>
    </source>
</evidence>
<dbReference type="Pfam" id="PF00248">
    <property type="entry name" value="Aldo_ket_red"/>
    <property type="match status" value="1"/>
</dbReference>
<name>A0A8H4JDE0_9HYPO</name>
<dbReference type="SUPFAM" id="SSF51430">
    <property type="entry name" value="NAD(P)-linked oxidoreductase"/>
    <property type="match status" value="1"/>
</dbReference>
<evidence type="ECO:0000313" key="5">
    <source>
        <dbReference type="EMBL" id="KAF4418502.1"/>
    </source>
</evidence>
<comment type="similarity">
    <text evidence="2">Belongs to the asaB hydroxylase/desaturase family.</text>
</comment>
<evidence type="ECO:0000256" key="1">
    <source>
        <dbReference type="ARBA" id="ARBA00023002"/>
    </source>
</evidence>
<protein>
    <recommendedName>
        <fullName evidence="4">NADP-dependent oxidoreductase domain-containing protein</fullName>
    </recommendedName>
</protein>
<dbReference type="EMBL" id="JAADJG010001311">
    <property type="protein sequence ID" value="KAF4418502.1"/>
    <property type="molecule type" value="Genomic_DNA"/>
</dbReference>
<keyword evidence="6" id="KW-1185">Reference proteome</keyword>
<dbReference type="Proteomes" id="UP000605986">
    <property type="component" value="Unassembled WGS sequence"/>
</dbReference>
<dbReference type="InterPro" id="IPR036812">
    <property type="entry name" value="NAD(P)_OxRdtase_dom_sf"/>
</dbReference>
<sequence length="493" mass="55268">MTTVQSTLDFLADLDIYKTQRPFVFTPGQEFERLIDTREEKLNTIHLSNEQVTLYDIRGKDGFSLQESGFEVVPNETRNSSLDFMPEAARDDYARETEEFWMKHLGAEYAFCYNVKVGPGGCLHVYSLANEWVLQLRRNGYWDPDEPVDLVSRGWLEPPARGIHDLTFEQAPILISKHLVAQEKEEYLRPEYRFRIVNTWRPLNPVVEDNPLAVCDARSVAPSDLVLADRIFPNDYYTLYFVKHSPKQRWHWVSKQTPAELTLMLMYDSKPCGARFCAHGSFKNPLAPPNATPRRSIETRSLVVTKVPGATSEVCSRGQLTGVGYTTGDTSASQLLCILVTVDREVTSHVTPGGGEEALFLKVLASMLRPPRESRFQGACRTIGVPYKAEIIFGGARMSPQRGFGDEAAVRDALAVLESYGINTIDTARVYGHSEAILGRSRASSRFLIDTKIPGGVEPGSLSAQHIKESLEESLQELQADNVRLTASPNYLD</sequence>
<gene>
    <name evidence="5" type="ORF">F53441_14476</name>
</gene>
<proteinExistence type="inferred from homology"/>
<dbReference type="GO" id="GO:0016491">
    <property type="term" value="F:oxidoreductase activity"/>
    <property type="evidence" value="ECO:0007669"/>
    <property type="project" value="UniProtKB-KW"/>
</dbReference>
<evidence type="ECO:0000313" key="6">
    <source>
        <dbReference type="Proteomes" id="UP000605986"/>
    </source>
</evidence>
<comment type="caution">
    <text evidence="5">The sequence shown here is derived from an EMBL/GenBank/DDBJ whole genome shotgun (WGS) entry which is preliminary data.</text>
</comment>
<keyword evidence="1" id="KW-0560">Oxidoreductase</keyword>
<dbReference type="InterPro" id="IPR023210">
    <property type="entry name" value="NADP_OxRdtase_dom"/>
</dbReference>
<dbReference type="NCBIfam" id="NF041278">
    <property type="entry name" value="CmcJ_NvfI_EfuI"/>
    <property type="match status" value="1"/>
</dbReference>
<dbReference type="PANTHER" id="PTHR34598">
    <property type="entry name" value="BLL6449 PROTEIN"/>
    <property type="match status" value="1"/>
</dbReference>
<feature type="domain" description="NADP-dependent oxidoreductase" evidence="4">
    <location>
        <begin position="390"/>
        <end position="483"/>
    </location>
</feature>
<dbReference type="Gene3D" id="3.20.20.100">
    <property type="entry name" value="NADP-dependent oxidoreductase domain"/>
    <property type="match status" value="1"/>
</dbReference>
<accession>A0A8H4JDE0</accession>
<dbReference type="InterPro" id="IPR044053">
    <property type="entry name" value="AsaB-like"/>
</dbReference>
<evidence type="ECO:0000256" key="2">
    <source>
        <dbReference type="ARBA" id="ARBA00023604"/>
    </source>
</evidence>
<reference evidence="5" key="1">
    <citation type="submission" date="2020-01" db="EMBL/GenBank/DDBJ databases">
        <title>Identification and distribution of gene clusters putatively required for synthesis of sphingolipid metabolism inhibitors in phylogenetically diverse species of the filamentous fungus Fusarium.</title>
        <authorList>
            <person name="Kim H.-S."/>
            <person name="Busman M."/>
            <person name="Brown D.W."/>
            <person name="Divon H."/>
            <person name="Uhlig S."/>
            <person name="Proctor R.H."/>
        </authorList>
    </citation>
    <scope>NUCLEOTIDE SEQUENCE</scope>
    <source>
        <strain evidence="5">NRRL 53441</strain>
    </source>
</reference>
<organism evidence="5 6">
    <name type="scientific">Fusarium austroafricanum</name>
    <dbReference type="NCBI Taxonomy" id="2364996"/>
    <lineage>
        <taxon>Eukaryota</taxon>
        <taxon>Fungi</taxon>
        <taxon>Dikarya</taxon>
        <taxon>Ascomycota</taxon>
        <taxon>Pezizomycotina</taxon>
        <taxon>Sordariomycetes</taxon>
        <taxon>Hypocreomycetidae</taxon>
        <taxon>Hypocreales</taxon>
        <taxon>Nectriaceae</taxon>
        <taxon>Fusarium</taxon>
        <taxon>Fusarium concolor species complex</taxon>
    </lineage>
</organism>
<dbReference type="PANTHER" id="PTHR34598:SF3">
    <property type="entry name" value="OXIDOREDUCTASE AN1597"/>
    <property type="match status" value="1"/>
</dbReference>